<dbReference type="EMBL" id="JAIWYP010000004">
    <property type="protein sequence ID" value="KAH3830407.1"/>
    <property type="molecule type" value="Genomic_DNA"/>
</dbReference>
<evidence type="ECO:0000313" key="1">
    <source>
        <dbReference type="EMBL" id="KAH3830407.1"/>
    </source>
</evidence>
<dbReference type="Proteomes" id="UP000828390">
    <property type="component" value="Unassembled WGS sequence"/>
</dbReference>
<proteinExistence type="predicted"/>
<accession>A0A9D4K2F8</accession>
<keyword evidence="2" id="KW-1185">Reference proteome</keyword>
<comment type="caution">
    <text evidence="1">The sequence shown here is derived from an EMBL/GenBank/DDBJ whole genome shotgun (WGS) entry which is preliminary data.</text>
</comment>
<evidence type="ECO:0000313" key="2">
    <source>
        <dbReference type="Proteomes" id="UP000828390"/>
    </source>
</evidence>
<name>A0A9D4K2F8_DREPO</name>
<gene>
    <name evidence="1" type="ORF">DPMN_103650</name>
</gene>
<reference evidence="1" key="2">
    <citation type="submission" date="2020-11" db="EMBL/GenBank/DDBJ databases">
        <authorList>
            <person name="McCartney M.A."/>
            <person name="Auch B."/>
            <person name="Kono T."/>
            <person name="Mallez S."/>
            <person name="Becker A."/>
            <person name="Gohl D.M."/>
            <person name="Silverstein K.A.T."/>
            <person name="Koren S."/>
            <person name="Bechman K.B."/>
            <person name="Herman A."/>
            <person name="Abrahante J.E."/>
            <person name="Garbe J."/>
        </authorList>
    </citation>
    <scope>NUCLEOTIDE SEQUENCE</scope>
    <source>
        <strain evidence="1">Duluth1</strain>
        <tissue evidence="1">Whole animal</tissue>
    </source>
</reference>
<reference evidence="1" key="1">
    <citation type="journal article" date="2019" name="bioRxiv">
        <title>The Genome of the Zebra Mussel, Dreissena polymorpha: A Resource for Invasive Species Research.</title>
        <authorList>
            <person name="McCartney M.A."/>
            <person name="Auch B."/>
            <person name="Kono T."/>
            <person name="Mallez S."/>
            <person name="Zhang Y."/>
            <person name="Obille A."/>
            <person name="Becker A."/>
            <person name="Abrahante J.E."/>
            <person name="Garbe J."/>
            <person name="Badalamenti J.P."/>
            <person name="Herman A."/>
            <person name="Mangelson H."/>
            <person name="Liachko I."/>
            <person name="Sullivan S."/>
            <person name="Sone E.D."/>
            <person name="Koren S."/>
            <person name="Silverstein K.A.T."/>
            <person name="Beckman K.B."/>
            <person name="Gohl D.M."/>
        </authorList>
    </citation>
    <scope>NUCLEOTIDE SEQUENCE</scope>
    <source>
        <strain evidence="1">Duluth1</strain>
        <tissue evidence="1">Whole animal</tissue>
    </source>
</reference>
<sequence>MENTLHDATVTDIMPTAPVTYTIADSGTEKGKPKLASSDGHSFVVKRQLKSGDVVWRSCTASVKQSGDVFTLITFELPLLPVDDIRPAFVTLRTKSDTDTTDQYFDYLGRT</sequence>
<organism evidence="1 2">
    <name type="scientific">Dreissena polymorpha</name>
    <name type="common">Zebra mussel</name>
    <name type="synonym">Mytilus polymorpha</name>
    <dbReference type="NCBI Taxonomy" id="45954"/>
    <lineage>
        <taxon>Eukaryota</taxon>
        <taxon>Metazoa</taxon>
        <taxon>Spiralia</taxon>
        <taxon>Lophotrochozoa</taxon>
        <taxon>Mollusca</taxon>
        <taxon>Bivalvia</taxon>
        <taxon>Autobranchia</taxon>
        <taxon>Heteroconchia</taxon>
        <taxon>Euheterodonta</taxon>
        <taxon>Imparidentia</taxon>
        <taxon>Neoheterodontei</taxon>
        <taxon>Myida</taxon>
        <taxon>Dreissenoidea</taxon>
        <taxon>Dreissenidae</taxon>
        <taxon>Dreissena</taxon>
    </lineage>
</organism>
<dbReference type="AlphaFoldDB" id="A0A9D4K2F8"/>
<protein>
    <submittedName>
        <fullName evidence="1">Uncharacterized protein</fullName>
    </submittedName>
</protein>